<gene>
    <name evidence="1" type="ORF">K443DRAFT_676890</name>
</gene>
<evidence type="ECO:0000313" key="2">
    <source>
        <dbReference type="Proteomes" id="UP000054477"/>
    </source>
</evidence>
<accession>A0A0C9WV25</accession>
<dbReference type="AlphaFoldDB" id="A0A0C9WV25"/>
<reference evidence="1 2" key="1">
    <citation type="submission" date="2014-04" db="EMBL/GenBank/DDBJ databases">
        <authorList>
            <consortium name="DOE Joint Genome Institute"/>
            <person name="Kuo A."/>
            <person name="Kohler A."/>
            <person name="Nagy L.G."/>
            <person name="Floudas D."/>
            <person name="Copeland A."/>
            <person name="Barry K.W."/>
            <person name="Cichocki N."/>
            <person name="Veneault-Fourrey C."/>
            <person name="LaButti K."/>
            <person name="Lindquist E.A."/>
            <person name="Lipzen A."/>
            <person name="Lundell T."/>
            <person name="Morin E."/>
            <person name="Murat C."/>
            <person name="Sun H."/>
            <person name="Tunlid A."/>
            <person name="Henrissat B."/>
            <person name="Grigoriev I.V."/>
            <person name="Hibbett D.S."/>
            <person name="Martin F."/>
            <person name="Nordberg H.P."/>
            <person name="Cantor M.N."/>
            <person name="Hua S.X."/>
        </authorList>
    </citation>
    <scope>NUCLEOTIDE SEQUENCE [LARGE SCALE GENOMIC DNA]</scope>
    <source>
        <strain evidence="1 2">LaAM-08-1</strain>
    </source>
</reference>
<reference evidence="2" key="2">
    <citation type="submission" date="2015-01" db="EMBL/GenBank/DDBJ databases">
        <title>Evolutionary Origins and Diversification of the Mycorrhizal Mutualists.</title>
        <authorList>
            <consortium name="DOE Joint Genome Institute"/>
            <consortium name="Mycorrhizal Genomics Consortium"/>
            <person name="Kohler A."/>
            <person name="Kuo A."/>
            <person name="Nagy L.G."/>
            <person name="Floudas D."/>
            <person name="Copeland A."/>
            <person name="Barry K.W."/>
            <person name="Cichocki N."/>
            <person name="Veneault-Fourrey C."/>
            <person name="LaButti K."/>
            <person name="Lindquist E.A."/>
            <person name="Lipzen A."/>
            <person name="Lundell T."/>
            <person name="Morin E."/>
            <person name="Murat C."/>
            <person name="Riley R."/>
            <person name="Ohm R."/>
            <person name="Sun H."/>
            <person name="Tunlid A."/>
            <person name="Henrissat B."/>
            <person name="Grigoriev I.V."/>
            <person name="Hibbett D.S."/>
            <person name="Martin F."/>
        </authorList>
    </citation>
    <scope>NUCLEOTIDE SEQUENCE [LARGE SCALE GENOMIC DNA]</scope>
    <source>
        <strain evidence="2">LaAM-08-1</strain>
    </source>
</reference>
<name>A0A0C9WV25_9AGAR</name>
<keyword evidence="2" id="KW-1185">Reference proteome</keyword>
<dbReference type="EMBL" id="KN838582">
    <property type="protein sequence ID" value="KIK03225.1"/>
    <property type="molecule type" value="Genomic_DNA"/>
</dbReference>
<dbReference type="HOGENOM" id="CLU_2654886_0_0_1"/>
<sequence>MPLPSKVHPDHTYVHLAAMQPEKHLLFVVNTPVYRYNTSDHLQRYSNFICGTLHYRPCNQYTTTYHPSEAGLGGYY</sequence>
<protein>
    <submittedName>
        <fullName evidence="1">Uncharacterized protein</fullName>
    </submittedName>
</protein>
<dbReference type="Proteomes" id="UP000054477">
    <property type="component" value="Unassembled WGS sequence"/>
</dbReference>
<evidence type="ECO:0000313" key="1">
    <source>
        <dbReference type="EMBL" id="KIK03225.1"/>
    </source>
</evidence>
<proteinExistence type="predicted"/>
<organism evidence="1 2">
    <name type="scientific">Laccaria amethystina LaAM-08-1</name>
    <dbReference type="NCBI Taxonomy" id="1095629"/>
    <lineage>
        <taxon>Eukaryota</taxon>
        <taxon>Fungi</taxon>
        <taxon>Dikarya</taxon>
        <taxon>Basidiomycota</taxon>
        <taxon>Agaricomycotina</taxon>
        <taxon>Agaricomycetes</taxon>
        <taxon>Agaricomycetidae</taxon>
        <taxon>Agaricales</taxon>
        <taxon>Agaricineae</taxon>
        <taxon>Hydnangiaceae</taxon>
        <taxon>Laccaria</taxon>
    </lineage>
</organism>